<dbReference type="PANTHER" id="PTHR11469:SF1">
    <property type="entry name" value="GLUCOSE-6-PHOSPHATE ISOMERASE"/>
    <property type="match status" value="1"/>
</dbReference>
<dbReference type="GO" id="GO:0005829">
    <property type="term" value="C:cytosol"/>
    <property type="evidence" value="ECO:0007669"/>
    <property type="project" value="TreeGrafter"/>
</dbReference>
<dbReference type="PROSITE" id="PS51463">
    <property type="entry name" value="P_GLUCOSE_ISOMERASE_3"/>
    <property type="match status" value="1"/>
</dbReference>
<dbReference type="PATRIC" id="fig|742738.3.peg.3380"/>
<dbReference type="EMBL" id="ADLO01000100">
    <property type="protein sequence ID" value="KGF53958.1"/>
    <property type="molecule type" value="Genomic_DNA"/>
</dbReference>
<dbReference type="InterPro" id="IPR046348">
    <property type="entry name" value="SIS_dom_sf"/>
</dbReference>
<dbReference type="GO" id="GO:0004347">
    <property type="term" value="F:glucose-6-phosphate isomerase activity"/>
    <property type="evidence" value="ECO:0007669"/>
    <property type="project" value="UniProtKB-EC"/>
</dbReference>
<comment type="pathway">
    <text evidence="4">Carbohydrate degradation; glycolysis; D-glyceraldehyde 3-phosphate and glycerone phosphate from D-glucose: step 2/4.</text>
</comment>
<keyword evidence="1 4" id="KW-0312">Gluconeogenesis</keyword>
<dbReference type="AlphaFoldDB" id="A0A096B3L4"/>
<dbReference type="UniPathway" id="UPA00109">
    <property type="reaction ID" value="UER00181"/>
</dbReference>
<dbReference type="RefSeq" id="WP_009259642.1">
    <property type="nucleotide sequence ID" value="NZ_KN174165.1"/>
</dbReference>
<dbReference type="Proteomes" id="UP000029585">
    <property type="component" value="Unassembled WGS sequence"/>
</dbReference>
<sequence>MDGITLSFTDARPVLAPGALEEQVRAAAPLLAEAAAGEERYRDNLGWHSVDEAAGPERVDFLLEQAARVRADADAFVVIGIGGSNQASRAAVKALRPEGGPAILWAGNTISACEMARTLRELDGYQSIYIDCIAKNFETLEPGIAFRVLRQYLERRYGAEGAAKRIFATGTPGSTLHQLCLDQGYTFLTFPETIGGRYSVGSDVGLFPMAVAGVDIRALVQGMRDMRDTLLAAPAEENPALRYACLRRLLLEHGYRLEMLSFFEPRLDYFAKWWIQLFAESEGKEGNALYPVAASNSEDLHSIGQFIQEGSPILFETFVEVRARDASVLLPPEAKKDYFDYLTGMDFWDINNTARQATMRAHGDRGIPCMNLSIPAIDAHTLGGLFYFFLFACYLSCKLLGVNPFNQPGVEGYKGYMFQNLGKPGVN</sequence>
<gene>
    <name evidence="5" type="ORF">HMPREF9460_03283</name>
</gene>
<keyword evidence="6" id="KW-1185">Reference proteome</keyword>
<dbReference type="HOGENOM" id="CLU_037303_0_1_9"/>
<keyword evidence="2 4" id="KW-0324">Glycolysis</keyword>
<keyword evidence="3 4" id="KW-0413">Isomerase</keyword>
<evidence type="ECO:0000313" key="5">
    <source>
        <dbReference type="EMBL" id="KGF53958.1"/>
    </source>
</evidence>
<dbReference type="GO" id="GO:0006096">
    <property type="term" value="P:glycolytic process"/>
    <property type="evidence" value="ECO:0007669"/>
    <property type="project" value="UniProtKB-UniPathway"/>
</dbReference>
<proteinExistence type="inferred from homology"/>
<dbReference type="eggNOG" id="COG0166">
    <property type="taxonomic scope" value="Bacteria"/>
</dbReference>
<evidence type="ECO:0000313" key="6">
    <source>
        <dbReference type="Proteomes" id="UP000029585"/>
    </source>
</evidence>
<dbReference type="EC" id="5.3.1.9" evidence="4"/>
<dbReference type="InterPro" id="IPR001672">
    <property type="entry name" value="G6P_Isomerase"/>
</dbReference>
<evidence type="ECO:0000256" key="4">
    <source>
        <dbReference type="RuleBase" id="RU000612"/>
    </source>
</evidence>
<dbReference type="CDD" id="cd05016">
    <property type="entry name" value="SIS_PGI_2"/>
    <property type="match status" value="1"/>
</dbReference>
<dbReference type="GO" id="GO:0006094">
    <property type="term" value="P:gluconeogenesis"/>
    <property type="evidence" value="ECO:0007669"/>
    <property type="project" value="UniProtKB-KW"/>
</dbReference>
<accession>A0A096B3L4</accession>
<evidence type="ECO:0000256" key="2">
    <source>
        <dbReference type="ARBA" id="ARBA00023152"/>
    </source>
</evidence>
<dbReference type="PANTHER" id="PTHR11469">
    <property type="entry name" value="GLUCOSE-6-PHOSPHATE ISOMERASE"/>
    <property type="match status" value="1"/>
</dbReference>
<dbReference type="SUPFAM" id="SSF53697">
    <property type="entry name" value="SIS domain"/>
    <property type="match status" value="1"/>
</dbReference>
<dbReference type="Gene3D" id="3.40.50.10490">
    <property type="entry name" value="Glucose-6-phosphate isomerase like protein, domain 1"/>
    <property type="match status" value="2"/>
</dbReference>
<reference evidence="5 6" key="1">
    <citation type="submission" date="2011-08" db="EMBL/GenBank/DDBJ databases">
        <title>The Genome Sequence of Clostridium orbiscindens 1_3_50AFAA.</title>
        <authorList>
            <consortium name="The Broad Institute Genome Sequencing Platform"/>
            <person name="Earl A."/>
            <person name="Ward D."/>
            <person name="Feldgarden M."/>
            <person name="Gevers D."/>
            <person name="Daigneault M."/>
            <person name="Strauss J."/>
            <person name="Allen-Vercoe E."/>
            <person name="Young S.K."/>
            <person name="Zeng Q."/>
            <person name="Gargeya S."/>
            <person name="Fitzgerald M."/>
            <person name="Haas B."/>
            <person name="Abouelleil A."/>
            <person name="Alvarado L."/>
            <person name="Arachchi H.M."/>
            <person name="Berlin A."/>
            <person name="Brown A."/>
            <person name="Chapman S.B."/>
            <person name="Chen Z."/>
            <person name="Dunbar C."/>
            <person name="Freedman E."/>
            <person name="Gearin G."/>
            <person name="Gellesch M."/>
            <person name="Goldberg J."/>
            <person name="Griggs A."/>
            <person name="Gujja S."/>
            <person name="Heiman D."/>
            <person name="Howarth C."/>
            <person name="Larson L."/>
            <person name="Lui A."/>
            <person name="MacDonald P.J.P."/>
            <person name="Montmayeur A."/>
            <person name="Murphy C."/>
            <person name="Neiman D."/>
            <person name="Pearson M."/>
            <person name="Priest M."/>
            <person name="Roberts A."/>
            <person name="Saif S."/>
            <person name="Shea T."/>
            <person name="Shenoy N."/>
            <person name="Sisk P."/>
            <person name="Stolte C."/>
            <person name="Sykes S."/>
            <person name="Wortman J."/>
            <person name="Nusbaum C."/>
            <person name="Birren B."/>
        </authorList>
    </citation>
    <scope>NUCLEOTIDE SEQUENCE [LARGE SCALE GENOMIC DNA]</scope>
    <source>
        <strain evidence="5 6">1_3_50AFAA</strain>
    </source>
</reference>
<dbReference type="PRINTS" id="PR00662">
    <property type="entry name" value="G6PISOMERASE"/>
</dbReference>
<name>A0A096B3L4_FLAPL</name>
<comment type="caution">
    <text evidence="5">The sequence shown here is derived from an EMBL/GenBank/DDBJ whole genome shotgun (WGS) entry which is preliminary data.</text>
</comment>
<dbReference type="GO" id="GO:0048029">
    <property type="term" value="F:monosaccharide binding"/>
    <property type="evidence" value="ECO:0007669"/>
    <property type="project" value="TreeGrafter"/>
</dbReference>
<organism evidence="5 6">
    <name type="scientific">Flavonifractor plautii 1_3_50AFAA</name>
    <dbReference type="NCBI Taxonomy" id="742738"/>
    <lineage>
        <taxon>Bacteria</taxon>
        <taxon>Bacillati</taxon>
        <taxon>Bacillota</taxon>
        <taxon>Clostridia</taxon>
        <taxon>Eubacteriales</taxon>
        <taxon>Oscillospiraceae</taxon>
        <taxon>Flavonifractor</taxon>
    </lineage>
</organism>
<dbReference type="GO" id="GO:0051156">
    <property type="term" value="P:glucose 6-phosphate metabolic process"/>
    <property type="evidence" value="ECO:0007669"/>
    <property type="project" value="TreeGrafter"/>
</dbReference>
<comment type="catalytic activity">
    <reaction evidence="4">
        <text>alpha-D-glucose 6-phosphate = beta-D-fructose 6-phosphate</text>
        <dbReference type="Rhea" id="RHEA:11816"/>
        <dbReference type="ChEBI" id="CHEBI:57634"/>
        <dbReference type="ChEBI" id="CHEBI:58225"/>
        <dbReference type="EC" id="5.3.1.9"/>
    </reaction>
</comment>
<evidence type="ECO:0000256" key="1">
    <source>
        <dbReference type="ARBA" id="ARBA00022432"/>
    </source>
</evidence>
<dbReference type="Pfam" id="PF00342">
    <property type="entry name" value="PGI"/>
    <property type="match status" value="1"/>
</dbReference>
<evidence type="ECO:0000256" key="3">
    <source>
        <dbReference type="ARBA" id="ARBA00023235"/>
    </source>
</evidence>
<comment type="similarity">
    <text evidence="4">Belongs to the GPI family.</text>
</comment>
<dbReference type="InterPro" id="IPR035482">
    <property type="entry name" value="SIS_PGI_2"/>
</dbReference>
<dbReference type="GO" id="GO:0097367">
    <property type="term" value="F:carbohydrate derivative binding"/>
    <property type="evidence" value="ECO:0007669"/>
    <property type="project" value="InterPro"/>
</dbReference>
<protein>
    <recommendedName>
        <fullName evidence="4">Glucose-6-phosphate isomerase</fullName>
        <ecNumber evidence="4">5.3.1.9</ecNumber>
    </recommendedName>
</protein>